<dbReference type="Pfam" id="PF16499">
    <property type="entry name" value="Melibiase_2"/>
    <property type="match status" value="1"/>
</dbReference>
<evidence type="ECO:0000256" key="4">
    <source>
        <dbReference type="ARBA" id="ARBA00023295"/>
    </source>
</evidence>
<dbReference type="GO" id="GO:0005975">
    <property type="term" value="P:carbohydrate metabolic process"/>
    <property type="evidence" value="ECO:0007669"/>
    <property type="project" value="InterPro"/>
</dbReference>
<keyword evidence="4 5" id="KW-0326">Glycosidase</keyword>
<keyword evidence="5" id="KW-1015">Disulfide bond</keyword>
<keyword evidence="2" id="KW-0732">Signal</keyword>
<dbReference type="SUPFAM" id="SSF51011">
    <property type="entry name" value="Glycosyl hydrolase domain"/>
    <property type="match status" value="1"/>
</dbReference>
<dbReference type="GO" id="GO:0004557">
    <property type="term" value="F:alpha-galactosidase activity"/>
    <property type="evidence" value="ECO:0007669"/>
    <property type="project" value="UniProtKB-EC"/>
</dbReference>
<evidence type="ECO:0000259" key="6">
    <source>
        <dbReference type="Pfam" id="PF17801"/>
    </source>
</evidence>
<evidence type="ECO:0000256" key="5">
    <source>
        <dbReference type="RuleBase" id="RU361168"/>
    </source>
</evidence>
<dbReference type="InterPro" id="IPR002241">
    <property type="entry name" value="Glyco_hydro_27"/>
</dbReference>
<evidence type="ECO:0000256" key="1">
    <source>
        <dbReference type="ARBA" id="ARBA00009743"/>
    </source>
</evidence>
<dbReference type="AlphaFoldDB" id="A0A179DIR3"/>
<dbReference type="InterPro" id="IPR013785">
    <property type="entry name" value="Aldolase_TIM"/>
</dbReference>
<dbReference type="SUPFAM" id="SSF51445">
    <property type="entry name" value="(Trans)glycosidases"/>
    <property type="match status" value="1"/>
</dbReference>
<gene>
    <name evidence="7" type="ORF">A5893_05110</name>
</gene>
<dbReference type="PRINTS" id="PR00740">
    <property type="entry name" value="GLHYDRLASE27"/>
</dbReference>
<dbReference type="CDD" id="cd14792">
    <property type="entry name" value="GH27"/>
    <property type="match status" value="1"/>
</dbReference>
<sequence length="380" mass="43095">MGWNSWNYFGKNSIDEKLIREVIDAMATQKLNELGYNYIVVDGGWRDSTLGPNGELLVNNKFPSGMKALANYAHSKGFKFGLHTVPGSHDCGCDPVGGWGNEKVQVQQFVDWGLDFVKLDRCRFSLDPHPEGHPRKDPIWYSGWDKQGENIQKAYALWSKLLQEANRDMILSASAYRYYDWYPTLTNMGRTTGDIATAQTSGASFDNGKKNSVMAISVLNNESRLLAGNGYWNDPDMLVVGEKSLTNAEQRSHFALWCIMSSPLFLGNDPRNMTKEEIDIITNKTAIQINQDDTEQGRRIIMDDDTEVWLKRLKDGKYGALLLNRDKKQSHMIKLTSLMLDGHRSFQVRDVYDGKKLEKMNDGYEQNIEPGSGLFLILEP</sequence>
<evidence type="ECO:0000256" key="2">
    <source>
        <dbReference type="ARBA" id="ARBA00022729"/>
    </source>
</evidence>
<dbReference type="EMBL" id="LWHJ01000022">
    <property type="protein sequence ID" value="OAQ40333.1"/>
    <property type="molecule type" value="Genomic_DNA"/>
</dbReference>
<dbReference type="Gene3D" id="3.20.20.70">
    <property type="entry name" value="Aldolase class I"/>
    <property type="match status" value="1"/>
</dbReference>
<comment type="caution">
    <text evidence="7">The sequence shown here is derived from an EMBL/GenBank/DDBJ whole genome shotgun (WGS) entry which is preliminary data.</text>
</comment>
<keyword evidence="3 5" id="KW-0378">Hydrolase</keyword>
<organism evidence="7 8">
    <name type="scientific">Pedobacter psychrophilus</name>
    <dbReference type="NCBI Taxonomy" id="1826909"/>
    <lineage>
        <taxon>Bacteria</taxon>
        <taxon>Pseudomonadati</taxon>
        <taxon>Bacteroidota</taxon>
        <taxon>Sphingobacteriia</taxon>
        <taxon>Sphingobacteriales</taxon>
        <taxon>Sphingobacteriaceae</taxon>
        <taxon>Pedobacter</taxon>
    </lineage>
</organism>
<keyword evidence="8" id="KW-1185">Reference proteome</keyword>
<dbReference type="PANTHER" id="PTHR11452">
    <property type="entry name" value="ALPHA-GALACTOSIDASE/ALPHA-N-ACETYLGALACTOSAMINIDASE"/>
    <property type="match status" value="1"/>
</dbReference>
<feature type="domain" description="Alpha galactosidase C-terminal" evidence="6">
    <location>
        <begin position="303"/>
        <end position="370"/>
    </location>
</feature>
<reference evidence="7 8" key="1">
    <citation type="submission" date="2016-04" db="EMBL/GenBank/DDBJ databases">
        <authorList>
            <person name="Evans L.H."/>
            <person name="Alamgir A."/>
            <person name="Owens N."/>
            <person name="Weber N.D."/>
            <person name="Virtaneva K."/>
            <person name="Barbian K."/>
            <person name="Babar A."/>
            <person name="Rosenke K."/>
        </authorList>
    </citation>
    <scope>NUCLEOTIDE SEQUENCE [LARGE SCALE GENOMIC DNA]</scope>
    <source>
        <strain evidence="7 8">CCM 8644</strain>
    </source>
</reference>
<name>A0A179DIR3_9SPHI</name>
<dbReference type="InterPro" id="IPR017853">
    <property type="entry name" value="GH"/>
</dbReference>
<dbReference type="STRING" id="1826909.A5893_05110"/>
<dbReference type="EC" id="3.2.1.22" evidence="5"/>
<dbReference type="InterPro" id="IPR013780">
    <property type="entry name" value="Glyco_hydro_b"/>
</dbReference>
<dbReference type="Gene3D" id="2.60.40.1180">
    <property type="entry name" value="Golgi alpha-mannosidase II"/>
    <property type="match status" value="1"/>
</dbReference>
<accession>A0A179DIR3</accession>
<evidence type="ECO:0000256" key="3">
    <source>
        <dbReference type="ARBA" id="ARBA00022801"/>
    </source>
</evidence>
<reference evidence="7 8" key="2">
    <citation type="submission" date="2016-06" db="EMBL/GenBank/DDBJ databases">
        <title>Pedobacter psychrophilus sp. nov., isolated from Antarctic fragmentary rock.</title>
        <authorList>
            <person name="Svec P."/>
        </authorList>
    </citation>
    <scope>NUCLEOTIDE SEQUENCE [LARGE SCALE GENOMIC DNA]</scope>
    <source>
        <strain evidence="7 8">CCM 8644</strain>
    </source>
</reference>
<evidence type="ECO:0000313" key="8">
    <source>
        <dbReference type="Proteomes" id="UP000078459"/>
    </source>
</evidence>
<dbReference type="Pfam" id="PF17801">
    <property type="entry name" value="Melibiase_C"/>
    <property type="match status" value="1"/>
</dbReference>
<comment type="catalytic activity">
    <reaction evidence="5">
        <text>Hydrolysis of terminal, non-reducing alpha-D-galactose residues in alpha-D-galactosides, including galactose oligosaccharides, galactomannans and galactolipids.</text>
        <dbReference type="EC" id="3.2.1.22"/>
    </reaction>
</comment>
<dbReference type="PANTHER" id="PTHR11452:SF75">
    <property type="entry name" value="ALPHA-GALACTOSIDASE MEL1"/>
    <property type="match status" value="1"/>
</dbReference>
<comment type="similarity">
    <text evidence="1 5">Belongs to the glycosyl hydrolase 27 family.</text>
</comment>
<proteinExistence type="inferred from homology"/>
<dbReference type="InterPro" id="IPR041233">
    <property type="entry name" value="Melibiase_C"/>
</dbReference>
<dbReference type="Proteomes" id="UP000078459">
    <property type="component" value="Unassembled WGS sequence"/>
</dbReference>
<protein>
    <recommendedName>
        <fullName evidence="5">Alpha-galactosidase</fullName>
        <ecNumber evidence="5">3.2.1.22</ecNumber>
    </recommendedName>
    <alternativeName>
        <fullName evidence="5">Melibiase</fullName>
    </alternativeName>
</protein>
<evidence type="ECO:0000313" key="7">
    <source>
        <dbReference type="EMBL" id="OAQ40333.1"/>
    </source>
</evidence>